<feature type="region of interest" description="Disordered" evidence="1">
    <location>
        <begin position="72"/>
        <end position="96"/>
    </location>
</feature>
<dbReference type="EMBL" id="BQKI01000075">
    <property type="protein sequence ID" value="GJN20482.1"/>
    <property type="molecule type" value="Genomic_DNA"/>
</dbReference>
<dbReference type="Proteomes" id="UP001054889">
    <property type="component" value="Unassembled WGS sequence"/>
</dbReference>
<proteinExistence type="predicted"/>
<sequence>MDQSDEDPKFFDESRFVAEIGLESESLLDLIEGPCDSESCSSDFHEVFMVAPAAQGQADGKTSVDAAARGTAPRIDGHETNLEDGDPDAATPPLRRPDAQQRLRVVQNLDMGDFTLKLDGEDVFKTPQHNITAAATLLQTIEPLLQVSPELTPQFLGPLQPREDRRDRQRSNREATLPTVPRRRPIVEYHDRHPSADLRNGIPPRDARVRLDNRYQERDDAARREYEDERRRRSYVDYKHDNRWQPHRDDHYRDRRDEGRRDDRSRREAGRERERTPAADDYDEEASIRAFTRELQTISWPVGFKPVGIEKYDGKTDPRDWLHVYSIAIRALGGDNFVMANYLHVCLAPATRSWLTNLPDNSITSWADLYRQFMANFQAIFDRPGNHWELGRIKQRDREPL</sequence>
<reference evidence="2" key="2">
    <citation type="submission" date="2021-12" db="EMBL/GenBank/DDBJ databases">
        <title>Resequencing data analysis of finger millet.</title>
        <authorList>
            <person name="Hatakeyama M."/>
            <person name="Aluri S."/>
            <person name="Balachadran M.T."/>
            <person name="Sivarajan S.R."/>
            <person name="Poveda L."/>
            <person name="Shimizu-Inatsugi R."/>
            <person name="Schlapbach R."/>
            <person name="Sreeman S.M."/>
            <person name="Shimizu K.K."/>
        </authorList>
    </citation>
    <scope>NUCLEOTIDE SEQUENCE</scope>
</reference>
<evidence type="ECO:0000313" key="3">
    <source>
        <dbReference type="Proteomes" id="UP001054889"/>
    </source>
</evidence>
<evidence type="ECO:0000256" key="1">
    <source>
        <dbReference type="SAM" id="MobiDB-lite"/>
    </source>
</evidence>
<protein>
    <recommendedName>
        <fullName evidence="4">Retrotransposon gag domain-containing protein</fullName>
    </recommendedName>
</protein>
<feature type="compositionally biased region" description="Basic and acidic residues" evidence="1">
    <location>
        <begin position="161"/>
        <end position="173"/>
    </location>
</feature>
<feature type="compositionally biased region" description="Basic and acidic residues" evidence="1">
    <location>
        <begin position="185"/>
        <end position="196"/>
    </location>
</feature>
<evidence type="ECO:0008006" key="4">
    <source>
        <dbReference type="Google" id="ProtNLM"/>
    </source>
</evidence>
<name>A0AAV5ED89_ELECO</name>
<dbReference type="AlphaFoldDB" id="A0AAV5ED89"/>
<reference evidence="2" key="1">
    <citation type="journal article" date="2018" name="DNA Res.">
        <title>Multiple hybrid de novo genome assembly of finger millet, an orphan allotetraploid crop.</title>
        <authorList>
            <person name="Hatakeyama M."/>
            <person name="Aluri S."/>
            <person name="Balachadran M.T."/>
            <person name="Sivarajan S.R."/>
            <person name="Patrignani A."/>
            <person name="Gruter S."/>
            <person name="Poveda L."/>
            <person name="Shimizu-Inatsugi R."/>
            <person name="Baeten J."/>
            <person name="Francoijs K.J."/>
            <person name="Nataraja K.N."/>
            <person name="Reddy Y.A.N."/>
            <person name="Phadnis S."/>
            <person name="Ravikumar R.L."/>
            <person name="Schlapbach R."/>
            <person name="Sreeman S.M."/>
            <person name="Shimizu K.K."/>
        </authorList>
    </citation>
    <scope>NUCLEOTIDE SEQUENCE</scope>
</reference>
<feature type="compositionally biased region" description="Basic and acidic residues" evidence="1">
    <location>
        <begin position="205"/>
        <end position="278"/>
    </location>
</feature>
<keyword evidence="3" id="KW-1185">Reference proteome</keyword>
<organism evidence="2 3">
    <name type="scientific">Eleusine coracana subsp. coracana</name>
    <dbReference type="NCBI Taxonomy" id="191504"/>
    <lineage>
        <taxon>Eukaryota</taxon>
        <taxon>Viridiplantae</taxon>
        <taxon>Streptophyta</taxon>
        <taxon>Embryophyta</taxon>
        <taxon>Tracheophyta</taxon>
        <taxon>Spermatophyta</taxon>
        <taxon>Magnoliopsida</taxon>
        <taxon>Liliopsida</taxon>
        <taxon>Poales</taxon>
        <taxon>Poaceae</taxon>
        <taxon>PACMAD clade</taxon>
        <taxon>Chloridoideae</taxon>
        <taxon>Cynodonteae</taxon>
        <taxon>Eleusininae</taxon>
        <taxon>Eleusine</taxon>
    </lineage>
</organism>
<feature type="region of interest" description="Disordered" evidence="1">
    <location>
        <begin position="152"/>
        <end position="283"/>
    </location>
</feature>
<comment type="caution">
    <text evidence="2">The sequence shown here is derived from an EMBL/GenBank/DDBJ whole genome shotgun (WGS) entry which is preliminary data.</text>
</comment>
<gene>
    <name evidence="2" type="primary">gb07863</name>
    <name evidence="2" type="ORF">PR202_gb07863</name>
</gene>
<evidence type="ECO:0000313" key="2">
    <source>
        <dbReference type="EMBL" id="GJN20482.1"/>
    </source>
</evidence>
<accession>A0AAV5ED89</accession>